<accession>A0ABV9YR36</accession>
<dbReference type="SUPFAM" id="SSF52980">
    <property type="entry name" value="Restriction endonuclease-like"/>
    <property type="match status" value="1"/>
</dbReference>
<dbReference type="InterPro" id="IPR011335">
    <property type="entry name" value="Restrct_endonuc-II-like"/>
</dbReference>
<proteinExistence type="predicted"/>
<reference evidence="2" key="1">
    <citation type="journal article" date="2019" name="Int. J. Syst. Evol. Microbiol.">
        <title>The Global Catalogue of Microorganisms (GCM) 10K type strain sequencing project: providing services to taxonomists for standard genome sequencing and annotation.</title>
        <authorList>
            <consortium name="The Broad Institute Genomics Platform"/>
            <consortium name="The Broad Institute Genome Sequencing Center for Infectious Disease"/>
            <person name="Wu L."/>
            <person name="Ma J."/>
        </authorList>
    </citation>
    <scope>NUCLEOTIDE SEQUENCE [LARGE SCALE GENOMIC DNA]</scope>
    <source>
        <strain evidence="2">CGMCC 4.7093</strain>
    </source>
</reference>
<evidence type="ECO:0000313" key="2">
    <source>
        <dbReference type="Proteomes" id="UP001595947"/>
    </source>
</evidence>
<organism evidence="1 2">
    <name type="scientific">Actinomycetospora atypica</name>
    <dbReference type="NCBI Taxonomy" id="1290095"/>
    <lineage>
        <taxon>Bacteria</taxon>
        <taxon>Bacillati</taxon>
        <taxon>Actinomycetota</taxon>
        <taxon>Actinomycetes</taxon>
        <taxon>Pseudonocardiales</taxon>
        <taxon>Pseudonocardiaceae</taxon>
        <taxon>Actinomycetospora</taxon>
    </lineage>
</organism>
<keyword evidence="1" id="KW-0255">Endonuclease</keyword>
<dbReference type="EMBL" id="JBHSIV010000017">
    <property type="protein sequence ID" value="MFC5063873.1"/>
    <property type="molecule type" value="Genomic_DNA"/>
</dbReference>
<gene>
    <name evidence="1" type="ORF">ACFPBZ_16760</name>
</gene>
<protein>
    <submittedName>
        <fullName evidence="1">Endonuclease domain-containing protein</fullName>
    </submittedName>
</protein>
<dbReference type="RefSeq" id="WP_378037220.1">
    <property type="nucleotide sequence ID" value="NZ_JBHSIV010000017.1"/>
</dbReference>
<keyword evidence="2" id="KW-1185">Reference proteome</keyword>
<dbReference type="Gene3D" id="3.40.960.10">
    <property type="entry name" value="VSR Endonuclease"/>
    <property type="match status" value="1"/>
</dbReference>
<dbReference type="Proteomes" id="UP001595947">
    <property type="component" value="Unassembled WGS sequence"/>
</dbReference>
<comment type="caution">
    <text evidence="1">The sequence shown here is derived from an EMBL/GenBank/DDBJ whole genome shotgun (WGS) entry which is preliminary data.</text>
</comment>
<dbReference type="GO" id="GO:0004519">
    <property type="term" value="F:endonuclease activity"/>
    <property type="evidence" value="ECO:0007669"/>
    <property type="project" value="UniProtKB-KW"/>
</dbReference>
<sequence>MDTFDATTPFRGSEAVATGRLTRGELRGPRFRKLGTDTYVSAAVPDEPRLAVRAASVAAGPGAVVTGWSAALWWRCDVLPWPPPPVELAVPDRRVRAAPGLVAHRSRIRAEDVTLEDDLLVTTTLRTAYDLVVRSDLDTGIVAADGLGHVGRFGRADLLAIAEELGPRRGCRRIAEVAQLMDPKAESPQETRVRLRLLRAGLPHPVTQFEVLDRRRFVARVDFAWPESKLALEYDGWDHTVDDRRGIDVDRIDDLRRLGWTVIVVTNRQYRRRGWIENRVREELGV</sequence>
<evidence type="ECO:0000313" key="1">
    <source>
        <dbReference type="EMBL" id="MFC5063873.1"/>
    </source>
</evidence>
<keyword evidence="1" id="KW-0378">Hydrolase</keyword>
<keyword evidence="1" id="KW-0540">Nuclease</keyword>
<name>A0ABV9YR36_9PSEU</name>